<evidence type="ECO:0000256" key="1">
    <source>
        <dbReference type="SAM" id="SignalP"/>
    </source>
</evidence>
<dbReference type="EMBL" id="ADCY02000053">
    <property type="protein sequence ID" value="EFG30315.1"/>
    <property type="molecule type" value="Genomic_DNA"/>
</dbReference>
<feature type="signal peptide" evidence="1">
    <location>
        <begin position="1"/>
        <end position="20"/>
    </location>
</feature>
<dbReference type="KEGG" id="smur:BWP33_12055"/>
<accession>V9HKC3</accession>
<comment type="caution">
    <text evidence="2">The sequence shown here is derived from an EMBL/GenBank/DDBJ whole genome shotgun (WGS) entry which is preliminary data.</text>
</comment>
<proteinExistence type="predicted"/>
<dbReference type="HOGENOM" id="CLU_150000_0_0_4"/>
<dbReference type="Proteomes" id="UP000017813">
    <property type="component" value="Unassembled WGS sequence"/>
</dbReference>
<dbReference type="RefSeq" id="WP_002642778.1">
    <property type="nucleotide sequence ID" value="NZ_CP019448.1"/>
</dbReference>
<gene>
    <name evidence="2" type="ORF">HMPREF9021_01812</name>
</gene>
<protein>
    <recommendedName>
        <fullName evidence="4">Glycine zipper 2TM domain-containing protein</fullName>
    </recommendedName>
</protein>
<evidence type="ECO:0008006" key="4">
    <source>
        <dbReference type="Google" id="ProtNLM"/>
    </source>
</evidence>
<reference evidence="2 3" key="2">
    <citation type="submission" date="2011-10" db="EMBL/GenBank/DDBJ databases">
        <title>The Genome Sequence of Simonsiella muelleri ATCC 29453.</title>
        <authorList>
            <consortium name="The Broad Institute Genome Sequencing Platform"/>
            <consortium name="The Broad Institute Genome Sequencing Center for Infectious Disease"/>
            <person name="Earl A."/>
            <person name="Ward D."/>
            <person name="Feldgarden M."/>
            <person name="Gevers D."/>
            <person name="Izard J."/>
            <person name="Baranova O.V."/>
            <person name="Blanton J.M."/>
            <person name="Tanner A.C."/>
            <person name="Dewhirst F."/>
            <person name="Young S.K."/>
            <person name="Zeng Q."/>
            <person name="Gargeya S."/>
            <person name="Fitzgerald M."/>
            <person name="Haas B."/>
            <person name="Abouelleil A."/>
            <person name="Alvarado L."/>
            <person name="Arachchi H.M."/>
            <person name="Berlin A."/>
            <person name="Brown A."/>
            <person name="Chapman S.B."/>
            <person name="Chen Z."/>
            <person name="Dunbar C."/>
            <person name="Freedman E."/>
            <person name="Gearin G."/>
            <person name="Goldberg J."/>
            <person name="Griggs A."/>
            <person name="Gujja S."/>
            <person name="Heiman D."/>
            <person name="Howarth C."/>
            <person name="Larson L."/>
            <person name="Lui A."/>
            <person name="MacDonald P.J.P."/>
            <person name="Montmayeur A."/>
            <person name="Murphy C."/>
            <person name="Neiman D."/>
            <person name="Pearson M."/>
            <person name="Priest M."/>
            <person name="Roberts A."/>
            <person name="Saif S."/>
            <person name="Shea T."/>
            <person name="Shenoy N."/>
            <person name="Sisk P."/>
            <person name="Stolte C."/>
            <person name="Sykes S."/>
            <person name="Wortman J."/>
            <person name="Nusbaum C."/>
            <person name="Birren B."/>
        </authorList>
    </citation>
    <scope>NUCLEOTIDE SEQUENCE [LARGE SCALE GENOMIC DNA]</scope>
    <source>
        <strain evidence="2 3">ATCC 29453</strain>
    </source>
</reference>
<dbReference type="STRING" id="641147.HMPREF9021_01812"/>
<name>V9HKC3_9NEIS</name>
<evidence type="ECO:0000313" key="3">
    <source>
        <dbReference type="Proteomes" id="UP000017813"/>
    </source>
</evidence>
<keyword evidence="1" id="KW-0732">Signal</keyword>
<sequence>MKTKIATVIAMAMLSAPVMAQQNLNSLDSQVFANQNIKAVELSQTEMKETQGEWVANAIGGVMGGVGGHFGYMAGAALAGSYNFNGHMAAIGTGAAVGVLSPVTGASTLVHGMRGAALAGVIGGINGYAGNTGKNHTFRR</sequence>
<keyword evidence="3" id="KW-1185">Reference proteome</keyword>
<dbReference type="eggNOG" id="ENOG503344F">
    <property type="taxonomic scope" value="Bacteria"/>
</dbReference>
<evidence type="ECO:0000313" key="2">
    <source>
        <dbReference type="EMBL" id="EFG30315.1"/>
    </source>
</evidence>
<dbReference type="AlphaFoldDB" id="V9HKC3"/>
<reference evidence="2 3" key="1">
    <citation type="submission" date="2010-03" db="EMBL/GenBank/DDBJ databases">
        <authorList>
            <consortium name="The Broad Institute Genome Sequencing Platform"/>
            <person name="Ward D."/>
            <person name="Earl A."/>
            <person name="Feldgarden M."/>
            <person name="Gevers D."/>
            <person name="Young S."/>
            <person name="Zeng Q."/>
            <person name="Koehrsen M."/>
            <person name="Alvarado L."/>
            <person name="Berlin A.M."/>
            <person name="Borenstein D."/>
            <person name="Chapman S.B."/>
            <person name="Chen Z."/>
            <person name="Engels R."/>
            <person name="Freedman E."/>
            <person name="Gellesch M."/>
            <person name="Goldberg J."/>
            <person name="Griggs A."/>
            <person name="Gujja S."/>
            <person name="Heilman E.R."/>
            <person name="Heiman D.I."/>
            <person name="Hepburn T.A."/>
            <person name="Howarth C."/>
            <person name="Jen D."/>
            <person name="Larson L."/>
            <person name="Mehta T."/>
            <person name="Park D."/>
            <person name="Pearson M."/>
            <person name="Richards J."/>
            <person name="Roberts A."/>
            <person name="Saif S."/>
            <person name="Shea T.D."/>
            <person name="Shenoy N."/>
            <person name="Sisk P."/>
            <person name="Stolte C."/>
            <person name="Sykes S.N."/>
            <person name="Walk T."/>
            <person name="White J."/>
            <person name="Yandava C."/>
            <person name="Izard J."/>
            <person name="Baranova O.V."/>
            <person name="Blanton J.M."/>
            <person name="Tanner A.C."/>
            <person name="Dewhirst F."/>
            <person name="Haas B."/>
            <person name="Nusbaum C."/>
            <person name="Birren B."/>
        </authorList>
    </citation>
    <scope>NUCLEOTIDE SEQUENCE [LARGE SCALE GENOMIC DNA]</scope>
    <source>
        <strain evidence="2 3">ATCC 29453</strain>
    </source>
</reference>
<feature type="chain" id="PRO_5030178958" description="Glycine zipper 2TM domain-containing protein" evidence="1">
    <location>
        <begin position="21"/>
        <end position="140"/>
    </location>
</feature>
<organism evidence="2 3">
    <name type="scientific">Simonsiella muelleri ATCC 29453</name>
    <dbReference type="NCBI Taxonomy" id="641147"/>
    <lineage>
        <taxon>Bacteria</taxon>
        <taxon>Pseudomonadati</taxon>
        <taxon>Pseudomonadota</taxon>
        <taxon>Betaproteobacteria</taxon>
        <taxon>Neisseriales</taxon>
        <taxon>Neisseriaceae</taxon>
        <taxon>Simonsiella</taxon>
    </lineage>
</organism>